<dbReference type="EC" id="2.7.11.1" evidence="1"/>
<gene>
    <name evidence="11" type="ordered locus">MCP_2485</name>
</gene>
<dbReference type="PROSITE" id="PS50011">
    <property type="entry name" value="PROTEIN_KINASE_DOM"/>
    <property type="match status" value="1"/>
</dbReference>
<accession>D1Z1I5</accession>
<dbReference type="Pfam" id="PF01163">
    <property type="entry name" value="RIO1"/>
    <property type="match status" value="1"/>
</dbReference>
<keyword evidence="4" id="KW-0547">Nucleotide-binding</keyword>
<evidence type="ECO:0000256" key="9">
    <source>
        <dbReference type="SAM" id="Phobius"/>
    </source>
</evidence>
<evidence type="ECO:0000256" key="1">
    <source>
        <dbReference type="ARBA" id="ARBA00012513"/>
    </source>
</evidence>
<dbReference type="GO" id="GO:0005524">
    <property type="term" value="F:ATP binding"/>
    <property type="evidence" value="ECO:0007669"/>
    <property type="project" value="UniProtKB-KW"/>
</dbReference>
<name>D1Z1I5_METPS</name>
<dbReference type="PANTHER" id="PTHR37171:SF1">
    <property type="entry name" value="SERINE_THREONINE-PROTEIN KINASE YRZF-RELATED"/>
    <property type="match status" value="1"/>
</dbReference>
<dbReference type="PANTHER" id="PTHR37171">
    <property type="entry name" value="SERINE/THREONINE-PROTEIN KINASE YRZF-RELATED"/>
    <property type="match status" value="1"/>
</dbReference>
<dbReference type="InterPro" id="IPR008271">
    <property type="entry name" value="Ser/Thr_kinase_AS"/>
</dbReference>
<evidence type="ECO:0000256" key="3">
    <source>
        <dbReference type="ARBA" id="ARBA00022679"/>
    </source>
</evidence>
<evidence type="ECO:0000256" key="7">
    <source>
        <dbReference type="ARBA" id="ARBA00047899"/>
    </source>
</evidence>
<organism evidence="11 12">
    <name type="scientific">Methanocella paludicola (strain DSM 17711 / JCM 13418 / NBRC 101707 / SANAE)</name>
    <dbReference type="NCBI Taxonomy" id="304371"/>
    <lineage>
        <taxon>Archaea</taxon>
        <taxon>Methanobacteriati</taxon>
        <taxon>Methanobacteriota</taxon>
        <taxon>Stenosarchaea group</taxon>
        <taxon>Methanomicrobia</taxon>
        <taxon>Methanocellales</taxon>
        <taxon>Methanocellaceae</taxon>
        <taxon>Methanocella</taxon>
    </lineage>
</organism>
<dbReference type="RefSeq" id="WP_012901231.1">
    <property type="nucleotide sequence ID" value="NC_013665.1"/>
</dbReference>
<dbReference type="InParanoid" id="D1Z1I5"/>
<keyword evidence="3" id="KW-0808">Transferase</keyword>
<dbReference type="SUPFAM" id="SSF56112">
    <property type="entry name" value="Protein kinase-like (PK-like)"/>
    <property type="match status" value="1"/>
</dbReference>
<dbReference type="AlphaFoldDB" id="D1Z1I5"/>
<dbReference type="GeneID" id="8682241"/>
<dbReference type="GO" id="GO:0004674">
    <property type="term" value="F:protein serine/threonine kinase activity"/>
    <property type="evidence" value="ECO:0007669"/>
    <property type="project" value="UniProtKB-KW"/>
</dbReference>
<dbReference type="OrthoDB" id="192798at2157"/>
<dbReference type="EMBL" id="AP011532">
    <property type="protein sequence ID" value="BAI62557.1"/>
    <property type="molecule type" value="Genomic_DNA"/>
</dbReference>
<dbReference type="Proteomes" id="UP000001882">
    <property type="component" value="Chromosome"/>
</dbReference>
<reference evidence="12" key="3">
    <citation type="journal article" date="2011" name="PLoS ONE">
        <title>Genome sequence of a mesophilic hydrogenotrophic methanogen Methanocella paludicola, the first cultivated representative of the order Methanocellales.</title>
        <authorList>
            <person name="Sakai S."/>
            <person name="Takaki Y."/>
            <person name="Shimamura S."/>
            <person name="Sekine M."/>
            <person name="Tajima T."/>
            <person name="Kosugi H."/>
            <person name="Ichikawa N."/>
            <person name="Tasumi E."/>
            <person name="Hiraki A.T."/>
            <person name="Shimizu A."/>
            <person name="Kato Y."/>
            <person name="Nishiko R."/>
            <person name="Mori K."/>
            <person name="Fujita N."/>
            <person name="Imachi H."/>
            <person name="Takai K."/>
        </authorList>
    </citation>
    <scope>NUCLEOTIDE SEQUENCE [LARGE SCALE GENOMIC DNA]</scope>
    <source>
        <strain evidence="12">DSM 17711 / JCM 13418 / NBRC 101707 / SANAE</strain>
    </source>
</reference>
<keyword evidence="9" id="KW-1133">Transmembrane helix</keyword>
<reference evidence="11 12" key="2">
    <citation type="journal article" date="2008" name="Int. J. Syst. Evol. Microbiol.">
        <title>Methanocella paludicola gen. nov., sp. nov., a methane-producing archaeon, the first isolate of the lineage 'Rice Cluster I', and proposal of the new archaeal order Methanocellales ord. nov.</title>
        <authorList>
            <person name="Sakai S."/>
            <person name="Imachi H."/>
            <person name="Hanada S."/>
            <person name="Ohashi A."/>
            <person name="Harada H."/>
            <person name="Kamagata Y."/>
        </authorList>
    </citation>
    <scope>NUCLEOTIDE SEQUENCE [LARGE SCALE GENOMIC DNA]</scope>
    <source>
        <strain evidence="12">DSM 17711 / JCM 13418 / NBRC 101707 / SANAE</strain>
    </source>
</reference>
<keyword evidence="2" id="KW-0723">Serine/threonine-protein kinase</keyword>
<dbReference type="KEGG" id="mpd:MCP_2485"/>
<evidence type="ECO:0000313" key="12">
    <source>
        <dbReference type="Proteomes" id="UP000001882"/>
    </source>
</evidence>
<dbReference type="InterPro" id="IPR000719">
    <property type="entry name" value="Prot_kinase_dom"/>
</dbReference>
<dbReference type="InterPro" id="IPR052396">
    <property type="entry name" value="Meiotic_Drive_Suppr_Kinase"/>
</dbReference>
<dbReference type="Gene3D" id="1.10.510.10">
    <property type="entry name" value="Transferase(Phosphotransferase) domain 1"/>
    <property type="match status" value="1"/>
</dbReference>
<evidence type="ECO:0000256" key="6">
    <source>
        <dbReference type="ARBA" id="ARBA00022840"/>
    </source>
</evidence>
<keyword evidence="6" id="KW-0067">ATP-binding</keyword>
<dbReference type="InterPro" id="IPR018934">
    <property type="entry name" value="RIO_dom"/>
</dbReference>
<keyword evidence="9" id="KW-0812">Transmembrane</keyword>
<dbReference type="eggNOG" id="arCOG01190">
    <property type="taxonomic scope" value="Archaea"/>
</dbReference>
<evidence type="ECO:0000313" key="11">
    <source>
        <dbReference type="EMBL" id="BAI62557.1"/>
    </source>
</evidence>
<evidence type="ECO:0000259" key="10">
    <source>
        <dbReference type="PROSITE" id="PS50011"/>
    </source>
</evidence>
<reference evidence="11 12" key="1">
    <citation type="journal article" date="2007" name="Appl. Environ. Microbiol.">
        <title>Isolation of key methanogens for global methane emission from rice paddy fields: a novel isolate affiliated with the clone cluster rice cluster I.</title>
        <authorList>
            <person name="Sakai S."/>
            <person name="Imachi H."/>
            <person name="Sekiguchi Y."/>
            <person name="Ohashi A."/>
            <person name="Harada H."/>
            <person name="Kamagata Y."/>
        </authorList>
    </citation>
    <scope>NUCLEOTIDE SEQUENCE [LARGE SCALE GENOMIC DNA]</scope>
    <source>
        <strain evidence="12">DSM 17711 / JCM 13418 / NBRC 101707 / SANAE</strain>
    </source>
</reference>
<evidence type="ECO:0000256" key="2">
    <source>
        <dbReference type="ARBA" id="ARBA00022527"/>
    </source>
</evidence>
<evidence type="ECO:0000256" key="5">
    <source>
        <dbReference type="ARBA" id="ARBA00022777"/>
    </source>
</evidence>
<evidence type="ECO:0000256" key="8">
    <source>
        <dbReference type="ARBA" id="ARBA00048679"/>
    </source>
</evidence>
<comment type="catalytic activity">
    <reaction evidence="8">
        <text>L-seryl-[protein] + ATP = O-phospho-L-seryl-[protein] + ADP + H(+)</text>
        <dbReference type="Rhea" id="RHEA:17989"/>
        <dbReference type="Rhea" id="RHEA-COMP:9863"/>
        <dbReference type="Rhea" id="RHEA-COMP:11604"/>
        <dbReference type="ChEBI" id="CHEBI:15378"/>
        <dbReference type="ChEBI" id="CHEBI:29999"/>
        <dbReference type="ChEBI" id="CHEBI:30616"/>
        <dbReference type="ChEBI" id="CHEBI:83421"/>
        <dbReference type="ChEBI" id="CHEBI:456216"/>
        <dbReference type="EC" id="2.7.11.1"/>
    </reaction>
</comment>
<keyword evidence="12" id="KW-1185">Reference proteome</keyword>
<dbReference type="InterPro" id="IPR011009">
    <property type="entry name" value="Kinase-like_dom_sf"/>
</dbReference>
<keyword evidence="9" id="KW-0472">Membrane</keyword>
<comment type="catalytic activity">
    <reaction evidence="7">
        <text>L-threonyl-[protein] + ATP = O-phospho-L-threonyl-[protein] + ADP + H(+)</text>
        <dbReference type="Rhea" id="RHEA:46608"/>
        <dbReference type="Rhea" id="RHEA-COMP:11060"/>
        <dbReference type="Rhea" id="RHEA-COMP:11605"/>
        <dbReference type="ChEBI" id="CHEBI:15378"/>
        <dbReference type="ChEBI" id="CHEBI:30013"/>
        <dbReference type="ChEBI" id="CHEBI:30616"/>
        <dbReference type="ChEBI" id="CHEBI:61977"/>
        <dbReference type="ChEBI" id="CHEBI:456216"/>
        <dbReference type="EC" id="2.7.11.1"/>
    </reaction>
</comment>
<dbReference type="PROSITE" id="PS00108">
    <property type="entry name" value="PROTEIN_KINASE_ST"/>
    <property type="match status" value="1"/>
</dbReference>
<dbReference type="SMART" id="SM00220">
    <property type="entry name" value="S_TKc"/>
    <property type="match status" value="1"/>
</dbReference>
<protein>
    <recommendedName>
        <fullName evidence="1">non-specific serine/threonine protein kinase</fullName>
        <ecNumber evidence="1">2.7.11.1</ecNumber>
    </recommendedName>
</protein>
<feature type="transmembrane region" description="Helical" evidence="9">
    <location>
        <begin position="17"/>
        <end position="36"/>
    </location>
</feature>
<feature type="domain" description="Protein kinase" evidence="10">
    <location>
        <begin position="79"/>
        <end position="331"/>
    </location>
</feature>
<dbReference type="STRING" id="304371.MCP_2485"/>
<evidence type="ECO:0000256" key="4">
    <source>
        <dbReference type="ARBA" id="ARBA00022741"/>
    </source>
</evidence>
<proteinExistence type="predicted"/>
<keyword evidence="5" id="KW-0418">Kinase</keyword>
<sequence length="331" mass="37144">MLKRSKGLAYTLLYNRFMVWLIVLLVGAGYVILRAVDGIFYLNFRRLMSGVVHDASRDSLTVVRKAQVSHLFRRKYKLKKIRMELAGGSYWMSIPVIVTGIGRDKNERKYMGKIIDDASVLKHRYMTLMRNLGAMASGAGLTFDEHADAKDMVEYERDSLMRLKDQGVAVPEVFGVHRLNDGDYMLVMEFVEGKPLSKVELSEGIVEQVFATLKTMHEKGVFHGDVKLDNFLFDGRCLVVVDCLKIQEADMQKAQDFDLICAICALAQKVPVPKVVELALKYHSGEELRRSCGLIGIALNKVDLDLPEDKVDAIVDMLGPEDLAPLPEAAS</sequence>